<name>A0AAE0ZP76_9GAST</name>
<reference evidence="1" key="1">
    <citation type="journal article" date="2023" name="G3 (Bethesda)">
        <title>A reference genome for the long-term kleptoplast-retaining sea slug Elysia crispata morphotype clarki.</title>
        <authorList>
            <person name="Eastman K.E."/>
            <person name="Pendleton A.L."/>
            <person name="Shaikh M.A."/>
            <person name="Suttiyut T."/>
            <person name="Ogas R."/>
            <person name="Tomko P."/>
            <person name="Gavelis G."/>
            <person name="Widhalm J.R."/>
            <person name="Wisecaver J.H."/>
        </authorList>
    </citation>
    <scope>NUCLEOTIDE SEQUENCE</scope>
    <source>
        <strain evidence="1">ECLA1</strain>
    </source>
</reference>
<dbReference type="AlphaFoldDB" id="A0AAE0ZP76"/>
<dbReference type="EMBL" id="JAWDGP010003589">
    <property type="protein sequence ID" value="KAK3772837.1"/>
    <property type="molecule type" value="Genomic_DNA"/>
</dbReference>
<accession>A0AAE0ZP76</accession>
<gene>
    <name evidence="1" type="ORF">RRG08_017401</name>
</gene>
<keyword evidence="2" id="KW-1185">Reference proteome</keyword>
<evidence type="ECO:0000313" key="2">
    <source>
        <dbReference type="Proteomes" id="UP001283361"/>
    </source>
</evidence>
<evidence type="ECO:0000313" key="1">
    <source>
        <dbReference type="EMBL" id="KAK3772837.1"/>
    </source>
</evidence>
<organism evidence="1 2">
    <name type="scientific">Elysia crispata</name>
    <name type="common">lettuce slug</name>
    <dbReference type="NCBI Taxonomy" id="231223"/>
    <lineage>
        <taxon>Eukaryota</taxon>
        <taxon>Metazoa</taxon>
        <taxon>Spiralia</taxon>
        <taxon>Lophotrochozoa</taxon>
        <taxon>Mollusca</taxon>
        <taxon>Gastropoda</taxon>
        <taxon>Heterobranchia</taxon>
        <taxon>Euthyneura</taxon>
        <taxon>Panpulmonata</taxon>
        <taxon>Sacoglossa</taxon>
        <taxon>Placobranchoidea</taxon>
        <taxon>Plakobranchidae</taxon>
        <taxon>Elysia</taxon>
    </lineage>
</organism>
<comment type="caution">
    <text evidence="1">The sequence shown here is derived from an EMBL/GenBank/DDBJ whole genome shotgun (WGS) entry which is preliminary data.</text>
</comment>
<dbReference type="Proteomes" id="UP001283361">
    <property type="component" value="Unassembled WGS sequence"/>
</dbReference>
<feature type="non-terminal residue" evidence="1">
    <location>
        <position position="1"/>
    </location>
</feature>
<proteinExistence type="predicted"/>
<protein>
    <submittedName>
        <fullName evidence="1">Uncharacterized protein</fullName>
    </submittedName>
</protein>
<sequence>EGHPQQLKHNHTLRLPNIGTVPNDFFFFRTLMAKLQQVLKCSSAVMPRFEAKNSLCRL</sequence>